<reference evidence="4 5" key="1">
    <citation type="journal article" date="2014" name="Nat. Genet.">
        <title>Genome sequence of the hot pepper provides insights into the evolution of pungency in Capsicum species.</title>
        <authorList>
            <person name="Kim S."/>
            <person name="Park M."/>
            <person name="Yeom S.I."/>
            <person name="Kim Y.M."/>
            <person name="Lee J.M."/>
            <person name="Lee H.A."/>
            <person name="Seo E."/>
            <person name="Choi J."/>
            <person name="Cheong K."/>
            <person name="Kim K.T."/>
            <person name="Jung K."/>
            <person name="Lee G.W."/>
            <person name="Oh S.K."/>
            <person name="Bae C."/>
            <person name="Kim S.B."/>
            <person name="Lee H.Y."/>
            <person name="Kim S.Y."/>
            <person name="Kim M.S."/>
            <person name="Kang B.C."/>
            <person name="Jo Y.D."/>
            <person name="Yang H.B."/>
            <person name="Jeong H.J."/>
            <person name="Kang W.H."/>
            <person name="Kwon J.K."/>
            <person name="Shin C."/>
            <person name="Lim J.Y."/>
            <person name="Park J.H."/>
            <person name="Huh J.H."/>
            <person name="Kim J.S."/>
            <person name="Kim B.D."/>
            <person name="Cohen O."/>
            <person name="Paran I."/>
            <person name="Suh M.C."/>
            <person name="Lee S.B."/>
            <person name="Kim Y.K."/>
            <person name="Shin Y."/>
            <person name="Noh S.J."/>
            <person name="Park J."/>
            <person name="Seo Y.S."/>
            <person name="Kwon S.Y."/>
            <person name="Kim H.A."/>
            <person name="Park J.M."/>
            <person name="Kim H.J."/>
            <person name="Choi S.B."/>
            <person name="Bosland P.W."/>
            <person name="Reeves G."/>
            <person name="Jo S.H."/>
            <person name="Lee B.W."/>
            <person name="Cho H.T."/>
            <person name="Choi H.S."/>
            <person name="Lee M.S."/>
            <person name="Yu Y."/>
            <person name="Do Choi Y."/>
            <person name="Park B.S."/>
            <person name="van Deynze A."/>
            <person name="Ashrafi H."/>
            <person name="Hill T."/>
            <person name="Kim W.T."/>
            <person name="Pai H.S."/>
            <person name="Ahn H.K."/>
            <person name="Yeam I."/>
            <person name="Giovannoni J.J."/>
            <person name="Rose J.K."/>
            <person name="Sorensen I."/>
            <person name="Lee S.J."/>
            <person name="Kim R.W."/>
            <person name="Choi I.Y."/>
            <person name="Choi B.S."/>
            <person name="Lim J.S."/>
            <person name="Lee Y.H."/>
            <person name="Choi D."/>
        </authorList>
    </citation>
    <scope>NUCLEOTIDE SEQUENCE [LARGE SCALE GENOMIC DNA]</scope>
    <source>
        <strain evidence="5">cv. CM334</strain>
    </source>
</reference>
<reference evidence="4 5" key="2">
    <citation type="journal article" date="2017" name="Genome Biol.">
        <title>New reference genome sequences of hot pepper reveal the massive evolution of plant disease-resistance genes by retroduplication.</title>
        <authorList>
            <person name="Kim S."/>
            <person name="Park J."/>
            <person name="Yeom S.I."/>
            <person name="Kim Y.M."/>
            <person name="Seo E."/>
            <person name="Kim K.T."/>
            <person name="Kim M.S."/>
            <person name="Lee J.M."/>
            <person name="Cheong K."/>
            <person name="Shin H.S."/>
            <person name="Kim S.B."/>
            <person name="Han K."/>
            <person name="Lee J."/>
            <person name="Park M."/>
            <person name="Lee H.A."/>
            <person name="Lee H.Y."/>
            <person name="Lee Y."/>
            <person name="Oh S."/>
            <person name="Lee J.H."/>
            <person name="Choi E."/>
            <person name="Choi E."/>
            <person name="Lee S.E."/>
            <person name="Jeon J."/>
            <person name="Kim H."/>
            <person name="Choi G."/>
            <person name="Song H."/>
            <person name="Lee J."/>
            <person name="Lee S.C."/>
            <person name="Kwon J.K."/>
            <person name="Lee H.Y."/>
            <person name="Koo N."/>
            <person name="Hong Y."/>
            <person name="Kim R.W."/>
            <person name="Kang W.H."/>
            <person name="Huh J.H."/>
            <person name="Kang B.C."/>
            <person name="Yang T.J."/>
            <person name="Lee Y.H."/>
            <person name="Bennetzen J.L."/>
            <person name="Choi D."/>
        </authorList>
    </citation>
    <scope>NUCLEOTIDE SEQUENCE [LARGE SCALE GENOMIC DNA]</scope>
    <source>
        <strain evidence="5">cv. CM334</strain>
    </source>
</reference>
<dbReference type="GO" id="GO:0008422">
    <property type="term" value="F:beta-glucosidase activity"/>
    <property type="evidence" value="ECO:0000318"/>
    <property type="project" value="GO_Central"/>
</dbReference>
<feature type="compositionally biased region" description="Polar residues" evidence="2">
    <location>
        <begin position="608"/>
        <end position="640"/>
    </location>
</feature>
<evidence type="ECO:0000259" key="3">
    <source>
        <dbReference type="Pfam" id="PF07727"/>
    </source>
</evidence>
<comment type="similarity">
    <text evidence="1">Belongs to the glycosyl hydrolase 1 family.</text>
</comment>
<dbReference type="InterPro" id="IPR001360">
    <property type="entry name" value="Glyco_hydro_1"/>
</dbReference>
<dbReference type="InterPro" id="IPR017853">
    <property type="entry name" value="GH"/>
</dbReference>
<dbReference type="Gramene" id="PHT77138">
    <property type="protein sequence ID" value="PHT77138"/>
    <property type="gene ID" value="T459_20660"/>
</dbReference>
<comment type="caution">
    <text evidence="4">The sequence shown here is derived from an EMBL/GenBank/DDBJ whole genome shotgun (WGS) entry which is preliminary data.</text>
</comment>
<dbReference type="EMBL" id="AYRZ02000007">
    <property type="protein sequence ID" value="PHT77138.1"/>
    <property type="molecule type" value="Genomic_DNA"/>
</dbReference>
<dbReference type="PRINTS" id="PR00131">
    <property type="entry name" value="GLHYDRLASE1"/>
</dbReference>
<protein>
    <recommendedName>
        <fullName evidence="3">Reverse transcriptase Ty1/copia-type domain-containing protein</fullName>
    </recommendedName>
</protein>
<feature type="region of interest" description="Disordered" evidence="2">
    <location>
        <begin position="597"/>
        <end position="655"/>
    </location>
</feature>
<dbReference type="GO" id="GO:0005975">
    <property type="term" value="P:carbohydrate metabolic process"/>
    <property type="evidence" value="ECO:0007669"/>
    <property type="project" value="InterPro"/>
</dbReference>
<sequence>ITPFVTIHHYDYPQEFEDRFRAWLSPFMQEEFVYFAEVCFKSFGDRVKYWATINEPNLYMEMAYLKGAFPPSHCSPPFGKCSSGNSDTEPLLAVHNSILAHAKAVKLYHHQFQAKQGGMIGMVASAYMYKPMTDDEADHKAANRALAFHVAWLLDPLVHGDYPIEMQHYLGKDLPRFSFEEKLLIKNSTDFIGLNHYSTLLVQDCLYSNCACMHDNNPTCTHGENRAISGFLLTAGQNKYGAFIGEEMGMAGLYVVPQGMEDIVDYIKKRYNNLPIFVTENGYASNENQEGENDLDKDIYRVKFHKSYLASLARSIRNGADVRGYFIWSFMDNFEWKFGYTIKYGLYQNNNYRGKGLIANVHGSPDDASTGSKEDQVNNNITKKQFGQLITLMQQFQNGYIEEGSNTGANLVSSSSSLADSRASNNMTVNKNLLHNITTLPYPILASLPNGYRVKVKRPQVIDNYRNDLYYICSRCLNTTESTEDTPSACYSIPNNTTEPCVVSKETTLTRSANGLLSPILSVYSSFSSNKADIIVPNSCFFVECDMNLLWHYRFDHMPFVKMKVSENHTFPFVVKSVFNSNPMYSDYEPQKTLVNDHGSDSVAYTAPPSNLGSTHSSQTSLTPYVTFQDSSHPEQTNNIPAEVQRRRSTRENRTSHHFKDFICSIPTLKTIVPSPNIHTDSHTDPSPTNFSLSAIFTNHNHVSPDVIAHHSQMLVANVCYDSEPSSYEEATINPTWQKAMIQELEALYANNTWDFVELPLGKQVIGYRWVYKVKHKTDESVQRFKARLVVKGYTQQTGIDYTETYSPVVKMTTVRTLITCAVKLEHVPTGCE</sequence>
<name>A0A2G2Z544_CAPAN</name>
<feature type="non-terminal residue" evidence="4">
    <location>
        <position position="1"/>
    </location>
</feature>
<feature type="domain" description="Reverse transcriptase Ty1/copia-type" evidence="3">
    <location>
        <begin position="751"/>
        <end position="826"/>
    </location>
</feature>
<evidence type="ECO:0000256" key="2">
    <source>
        <dbReference type="SAM" id="MobiDB-lite"/>
    </source>
</evidence>
<keyword evidence="5" id="KW-1185">Reference proteome</keyword>
<accession>A0A2G2Z544</accession>
<dbReference type="InterPro" id="IPR013103">
    <property type="entry name" value="RVT_2"/>
</dbReference>
<dbReference type="PANTHER" id="PTHR10353:SF300">
    <property type="entry name" value="BETA-GLUCOSIDASE 18-LIKE"/>
    <property type="match status" value="1"/>
</dbReference>
<organism evidence="4 5">
    <name type="scientific">Capsicum annuum</name>
    <name type="common">Capsicum pepper</name>
    <dbReference type="NCBI Taxonomy" id="4072"/>
    <lineage>
        <taxon>Eukaryota</taxon>
        <taxon>Viridiplantae</taxon>
        <taxon>Streptophyta</taxon>
        <taxon>Embryophyta</taxon>
        <taxon>Tracheophyta</taxon>
        <taxon>Spermatophyta</taxon>
        <taxon>Magnoliopsida</taxon>
        <taxon>eudicotyledons</taxon>
        <taxon>Gunneridae</taxon>
        <taxon>Pentapetalae</taxon>
        <taxon>asterids</taxon>
        <taxon>lamiids</taxon>
        <taxon>Solanales</taxon>
        <taxon>Solanaceae</taxon>
        <taxon>Solanoideae</taxon>
        <taxon>Capsiceae</taxon>
        <taxon>Capsicum</taxon>
    </lineage>
</organism>
<dbReference type="STRING" id="4072.A0A2G2Z544"/>
<dbReference type="Gene3D" id="3.20.20.80">
    <property type="entry name" value="Glycosidases"/>
    <property type="match status" value="1"/>
</dbReference>
<dbReference type="PANTHER" id="PTHR10353">
    <property type="entry name" value="GLYCOSYL HYDROLASE"/>
    <property type="match status" value="1"/>
</dbReference>
<dbReference type="Pfam" id="PF00232">
    <property type="entry name" value="Glyco_hydro_1"/>
    <property type="match status" value="1"/>
</dbReference>
<dbReference type="SUPFAM" id="SSF51445">
    <property type="entry name" value="(Trans)glycosidases"/>
    <property type="match status" value="1"/>
</dbReference>
<dbReference type="AlphaFoldDB" id="A0A2G2Z544"/>
<feature type="compositionally biased region" description="Basic and acidic residues" evidence="2">
    <location>
        <begin position="644"/>
        <end position="655"/>
    </location>
</feature>
<dbReference type="Pfam" id="PF07727">
    <property type="entry name" value="RVT_2"/>
    <property type="match status" value="1"/>
</dbReference>
<evidence type="ECO:0000256" key="1">
    <source>
        <dbReference type="ARBA" id="ARBA00010838"/>
    </source>
</evidence>
<evidence type="ECO:0000313" key="5">
    <source>
        <dbReference type="Proteomes" id="UP000222542"/>
    </source>
</evidence>
<gene>
    <name evidence="4" type="ORF">T459_20660</name>
</gene>
<proteinExistence type="inferred from homology"/>
<dbReference type="Proteomes" id="UP000222542">
    <property type="component" value="Unassembled WGS sequence"/>
</dbReference>
<evidence type="ECO:0000313" key="4">
    <source>
        <dbReference type="EMBL" id="PHT77138.1"/>
    </source>
</evidence>